<protein>
    <submittedName>
        <fullName evidence="1">Spore coat associated protein CotJA</fullName>
    </submittedName>
</protein>
<dbReference type="AlphaFoldDB" id="A0AAT9LF86"/>
<dbReference type="EMBL" id="CP062796">
    <property type="protein sequence ID" value="QUL99696.1"/>
    <property type="molecule type" value="Genomic_DNA"/>
</dbReference>
<dbReference type="KEGG" id="fcz:IMF26_09630"/>
<reference evidence="1" key="2">
    <citation type="journal article" date="2023" name="Biology">
        <title>Prokaryotic Life Associated with Coal-Fire Gas Vents Revealed by Metagenomics.</title>
        <authorList>
            <person name="Kadnikov V.V."/>
            <person name="Mardanov A.V."/>
            <person name="Beletsky A.V."/>
            <person name="Karnachuk O.V."/>
            <person name="Ravin N.V."/>
        </authorList>
    </citation>
    <scope>NUCLEOTIDE SEQUENCE</scope>
    <source>
        <strain evidence="1">Bu02</strain>
    </source>
</reference>
<organism evidence="1">
    <name type="scientific">Candidatus Fermentithermobacillus carboniphilus</name>
    <dbReference type="NCBI Taxonomy" id="3085328"/>
    <lineage>
        <taxon>Bacteria</taxon>
        <taxon>Bacillati</taxon>
        <taxon>Bacillota</taxon>
        <taxon>Candidatus Fermentithermobacillia</taxon>
        <taxon>Candidatus Fermentithermobacillales</taxon>
        <taxon>Candidatus Fermentithermobacillaceae</taxon>
        <taxon>Candidatus Fermentithermobacillus</taxon>
    </lineage>
</organism>
<reference evidence="1" key="1">
    <citation type="submission" date="2020-10" db="EMBL/GenBank/DDBJ databases">
        <authorList>
            <person name="Kadnikov V."/>
            <person name="Beletsky A.V."/>
            <person name="Mardanov A.V."/>
            <person name="Karnachuk O.V."/>
            <person name="Ravin N.V."/>
        </authorList>
    </citation>
    <scope>NUCLEOTIDE SEQUENCE</scope>
    <source>
        <strain evidence="1">Bu02</strain>
    </source>
</reference>
<dbReference type="Pfam" id="PF11007">
    <property type="entry name" value="CotJA"/>
    <property type="match status" value="1"/>
</dbReference>
<dbReference type="InterPro" id="IPR020256">
    <property type="entry name" value="Spore_coat_CotJA"/>
</dbReference>
<gene>
    <name evidence="1" type="ORF">IMF26_09630</name>
</gene>
<evidence type="ECO:0000313" key="1">
    <source>
        <dbReference type="EMBL" id="QUL99696.1"/>
    </source>
</evidence>
<sequence length="59" mass="6581">MGVESTGLAGTIELATAFVPWQMYGRTLDLREALRLGTLFPELTRTPPRYKKPGTRGEE</sequence>
<accession>A0AAT9LF86</accession>
<proteinExistence type="predicted"/>
<name>A0AAT9LF86_9FIRM</name>